<dbReference type="KEGG" id="mpl:Mpal_0765"/>
<dbReference type="AlphaFoldDB" id="B8GG53"/>
<keyword evidence="1 9" id="KW-0547">Nucleotide-binding</keyword>
<dbReference type="OrthoDB" id="203178at2157"/>
<organism evidence="11 12">
    <name type="scientific">Methanosphaerula palustris (strain ATCC BAA-1556 / DSM 19958 / E1-9c)</name>
    <dbReference type="NCBI Taxonomy" id="521011"/>
    <lineage>
        <taxon>Archaea</taxon>
        <taxon>Methanobacteriati</taxon>
        <taxon>Methanobacteriota</taxon>
        <taxon>Stenosarchaea group</taxon>
        <taxon>Methanomicrobia</taxon>
        <taxon>Methanomicrobiales</taxon>
        <taxon>Methanoregulaceae</taxon>
        <taxon>Methanosphaerula</taxon>
    </lineage>
</organism>
<reference evidence="11 12" key="1">
    <citation type="journal article" date="2015" name="Genome Announc.">
        <title>Complete Genome Sequence of Methanosphaerula palustris E1-9CT, a Hydrogenotrophic Methanogen Isolated from a Minerotrophic Fen Peatland.</title>
        <authorList>
            <person name="Cadillo-Quiroz H."/>
            <person name="Browne P."/>
            <person name="Kyrpides N."/>
            <person name="Woyke T."/>
            <person name="Goodwin L."/>
            <person name="Detter C."/>
            <person name="Yavitt J.B."/>
            <person name="Zinder S.H."/>
        </authorList>
    </citation>
    <scope>NUCLEOTIDE SEQUENCE [LARGE SCALE GENOMIC DNA]</scope>
    <source>
        <strain evidence="12">ATCC BAA-1556 / DSM 19958 / E1-9c</strain>
    </source>
</reference>
<dbReference type="Pfam" id="PF00580">
    <property type="entry name" value="UvrD-helicase"/>
    <property type="match status" value="1"/>
</dbReference>
<evidence type="ECO:0000259" key="10">
    <source>
        <dbReference type="PROSITE" id="PS51198"/>
    </source>
</evidence>
<dbReference type="GO" id="GO:0000725">
    <property type="term" value="P:recombinational repair"/>
    <property type="evidence" value="ECO:0007669"/>
    <property type="project" value="TreeGrafter"/>
</dbReference>
<evidence type="ECO:0000256" key="1">
    <source>
        <dbReference type="ARBA" id="ARBA00022741"/>
    </source>
</evidence>
<dbReference type="PANTHER" id="PTHR11070">
    <property type="entry name" value="UVRD / RECB / PCRA DNA HELICASE FAMILY MEMBER"/>
    <property type="match status" value="1"/>
</dbReference>
<gene>
    <name evidence="11" type="ordered locus">Mpal_0765</name>
</gene>
<proteinExistence type="predicted"/>
<dbReference type="GeneID" id="7270506"/>
<sequence length="669" mass="77549">MSKRKEELFQQISSILCYNHHLSHDDCYLLHRYSDSPCKNYKMCRIAEKTLEQLEFIVHSLNENSYLKACPGSGKTEVVGLKTAYEIGKWQKKTRGIAVLTFTNAAVDVIIERVLQFNGSSGISHPHFIGTIDSWLYGYILSPFAHLITHYPGDNEDRSIKIIENSSQAHFLQNRKFSIFSPTFKKGGKIFANQYYMNPECDKIYFSSGNIPTDTIRNNSSLTPGLVEKLSRMKQEFWKSGYLTHQDTEIICYNLLKENIEICKLIVGRFNHIIIDEYQDMSPIKIKIFNLLENQGTVFHFVGDINQSIFNYNNVNFEKNSQLTQKRESKVFLLTKNFRSVQRIVDTCSKIVNNTEDIKGEDDKPRQDHCLVFSYKKDTIPEISNLFESYLSRNNYDVKKSAILVRNNSRKEVILGQVVSNIPKAKVPPIAIYFWSQMDIRLKIESLNLIGKYLAANLFFDKDLNYRNYHCPREIKNYQWRIFLANVLESCNKSDVIADFSKKWTDWKNNYNSIFPKILENYQTQYDWIDSSRFDKSKIKSAPNNEKDSRVIDTIGTNKPQLNSEKSIQVSTIHSAKGKEFDAILLFSSDRSSSSKEGSGYWEDWLNIKNAKGESARLAYVASSRPKFLLAWAIPEKDYKDHNKIEKLKEYGFVPAGPFRNEESLFSFN</sequence>
<dbReference type="RefSeq" id="WP_012617446.1">
    <property type="nucleotide sequence ID" value="NC_011832.1"/>
</dbReference>
<dbReference type="InterPro" id="IPR000212">
    <property type="entry name" value="DNA_helicase_UvrD/REP"/>
</dbReference>
<dbReference type="GO" id="GO:0005829">
    <property type="term" value="C:cytosol"/>
    <property type="evidence" value="ECO:0007669"/>
    <property type="project" value="TreeGrafter"/>
</dbReference>
<keyword evidence="4 9" id="KW-0067">ATP-binding</keyword>
<evidence type="ECO:0000256" key="2">
    <source>
        <dbReference type="ARBA" id="ARBA00022801"/>
    </source>
</evidence>
<comment type="catalytic activity">
    <reaction evidence="6">
        <text>Couples ATP hydrolysis with the unwinding of duplex DNA by translocating in the 3'-5' direction.</text>
        <dbReference type="EC" id="5.6.2.4"/>
    </reaction>
</comment>
<dbReference type="InterPro" id="IPR014016">
    <property type="entry name" value="UvrD-like_ATP-bd"/>
</dbReference>
<evidence type="ECO:0000256" key="3">
    <source>
        <dbReference type="ARBA" id="ARBA00022806"/>
    </source>
</evidence>
<accession>B8GG53</accession>
<dbReference type="InterPro" id="IPR027417">
    <property type="entry name" value="P-loop_NTPase"/>
</dbReference>
<dbReference type="GO" id="GO:0005524">
    <property type="term" value="F:ATP binding"/>
    <property type="evidence" value="ECO:0007669"/>
    <property type="project" value="UniProtKB-UniRule"/>
</dbReference>
<dbReference type="PROSITE" id="PS51198">
    <property type="entry name" value="UVRD_HELICASE_ATP_BIND"/>
    <property type="match status" value="1"/>
</dbReference>
<dbReference type="HOGENOM" id="CLU_004585_8_2_2"/>
<dbReference type="Gene3D" id="1.10.486.10">
    <property type="entry name" value="PCRA, domain 4"/>
    <property type="match status" value="1"/>
</dbReference>
<comment type="catalytic activity">
    <reaction evidence="8">
        <text>ATP + H2O = ADP + phosphate + H(+)</text>
        <dbReference type="Rhea" id="RHEA:13065"/>
        <dbReference type="ChEBI" id="CHEBI:15377"/>
        <dbReference type="ChEBI" id="CHEBI:15378"/>
        <dbReference type="ChEBI" id="CHEBI:30616"/>
        <dbReference type="ChEBI" id="CHEBI:43474"/>
        <dbReference type="ChEBI" id="CHEBI:456216"/>
        <dbReference type="EC" id="5.6.2.4"/>
    </reaction>
</comment>
<dbReference type="Proteomes" id="UP000002457">
    <property type="component" value="Chromosome"/>
</dbReference>
<keyword evidence="3 9" id="KW-0347">Helicase</keyword>
<evidence type="ECO:0000256" key="8">
    <source>
        <dbReference type="ARBA" id="ARBA00048988"/>
    </source>
</evidence>
<evidence type="ECO:0000256" key="4">
    <source>
        <dbReference type="ARBA" id="ARBA00022840"/>
    </source>
</evidence>
<dbReference type="GO" id="GO:0016787">
    <property type="term" value="F:hydrolase activity"/>
    <property type="evidence" value="ECO:0007669"/>
    <property type="project" value="UniProtKB-UniRule"/>
</dbReference>
<dbReference type="EC" id="5.6.2.4" evidence="7"/>
<keyword evidence="12" id="KW-1185">Reference proteome</keyword>
<evidence type="ECO:0000256" key="6">
    <source>
        <dbReference type="ARBA" id="ARBA00034617"/>
    </source>
</evidence>
<dbReference type="SUPFAM" id="SSF52540">
    <property type="entry name" value="P-loop containing nucleoside triphosphate hydrolases"/>
    <property type="match status" value="1"/>
</dbReference>
<feature type="domain" description="UvrD-like helicase ATP-binding" evidence="10">
    <location>
        <begin position="48"/>
        <end position="341"/>
    </location>
</feature>
<dbReference type="Gene3D" id="3.40.50.300">
    <property type="entry name" value="P-loop containing nucleotide triphosphate hydrolases"/>
    <property type="match status" value="2"/>
</dbReference>
<evidence type="ECO:0000256" key="7">
    <source>
        <dbReference type="ARBA" id="ARBA00034808"/>
    </source>
</evidence>
<name>B8GG53_METPE</name>
<keyword evidence="5" id="KW-0413">Isomerase</keyword>
<dbReference type="STRING" id="521011.Mpal_0765"/>
<evidence type="ECO:0000256" key="5">
    <source>
        <dbReference type="ARBA" id="ARBA00023235"/>
    </source>
</evidence>
<evidence type="ECO:0000313" key="11">
    <source>
        <dbReference type="EMBL" id="ACL16127.1"/>
    </source>
</evidence>
<protein>
    <recommendedName>
        <fullName evidence="7">DNA 3'-5' helicase</fullName>
        <ecNumber evidence="7">5.6.2.4</ecNumber>
    </recommendedName>
</protein>
<keyword evidence="2 9" id="KW-0378">Hydrolase</keyword>
<dbReference type="Pfam" id="PF13361">
    <property type="entry name" value="UvrD_C"/>
    <property type="match status" value="1"/>
</dbReference>
<dbReference type="EMBL" id="CP001338">
    <property type="protein sequence ID" value="ACL16127.1"/>
    <property type="molecule type" value="Genomic_DNA"/>
</dbReference>
<evidence type="ECO:0000313" key="12">
    <source>
        <dbReference type="Proteomes" id="UP000002457"/>
    </source>
</evidence>
<dbReference type="GO" id="GO:0003677">
    <property type="term" value="F:DNA binding"/>
    <property type="evidence" value="ECO:0007669"/>
    <property type="project" value="InterPro"/>
</dbReference>
<dbReference type="PANTHER" id="PTHR11070:SF2">
    <property type="entry name" value="ATP-DEPENDENT DNA HELICASE SRS2"/>
    <property type="match status" value="1"/>
</dbReference>
<dbReference type="InterPro" id="IPR014017">
    <property type="entry name" value="DNA_helicase_UvrD-like_C"/>
</dbReference>
<dbReference type="eggNOG" id="arCOG00798">
    <property type="taxonomic scope" value="Archaea"/>
</dbReference>
<evidence type="ECO:0000256" key="9">
    <source>
        <dbReference type="PROSITE-ProRule" id="PRU00560"/>
    </source>
</evidence>
<feature type="binding site" evidence="9">
    <location>
        <begin position="69"/>
        <end position="76"/>
    </location>
    <ligand>
        <name>ATP</name>
        <dbReference type="ChEBI" id="CHEBI:30616"/>
    </ligand>
</feature>
<dbReference type="GO" id="GO:0043138">
    <property type="term" value="F:3'-5' DNA helicase activity"/>
    <property type="evidence" value="ECO:0007669"/>
    <property type="project" value="UniProtKB-EC"/>
</dbReference>